<organism evidence="1 2">
    <name type="scientific">Marine Group I thaumarchaeote</name>
    <dbReference type="NCBI Taxonomy" id="2511932"/>
    <lineage>
        <taxon>Archaea</taxon>
        <taxon>Nitrososphaerota</taxon>
        <taxon>Marine Group I</taxon>
    </lineage>
</organism>
<gene>
    <name evidence="1" type="ORF">HX837_07670</name>
</gene>
<accession>A0A7K4MR36</accession>
<proteinExistence type="predicted"/>
<comment type="caution">
    <text evidence="1">The sequence shown here is derived from an EMBL/GenBank/DDBJ whole genome shotgun (WGS) entry which is preliminary data.</text>
</comment>
<name>A0A7K4MR36_9ARCH</name>
<reference evidence="1 2" key="1">
    <citation type="journal article" date="2019" name="Environ. Microbiol.">
        <title>Genomics insights into ecotype formation of ammonia-oxidizing archaea in the deep ocean.</title>
        <authorList>
            <person name="Wang Y."/>
            <person name="Huang J.M."/>
            <person name="Cui G.J."/>
            <person name="Nunoura T."/>
            <person name="Takaki Y."/>
            <person name="Li W.L."/>
            <person name="Li J."/>
            <person name="Gao Z.M."/>
            <person name="Takai K."/>
            <person name="Zhang A.Q."/>
            <person name="Stepanauskas R."/>
        </authorList>
    </citation>
    <scope>NUCLEOTIDE SEQUENCE [LARGE SCALE GENOMIC DNA]</scope>
    <source>
        <strain evidence="1 2">L15b</strain>
    </source>
</reference>
<feature type="non-terminal residue" evidence="1">
    <location>
        <position position="1"/>
    </location>
</feature>
<sequence>TVKLVLDQFHTFEKVITAQNSTSGNVTISSGTAAAKMRQSYYSSNNITTLTTAIAGSNVTISLTATQTAAVSSGNYVYDVEYTQSGGTIVERLAEGIITISSEATK</sequence>
<dbReference type="EMBL" id="JACASV010000101">
    <property type="protein sequence ID" value="NWJ44060.1"/>
    <property type="molecule type" value="Genomic_DNA"/>
</dbReference>
<evidence type="ECO:0000313" key="1">
    <source>
        <dbReference type="EMBL" id="NWJ44060.1"/>
    </source>
</evidence>
<evidence type="ECO:0000313" key="2">
    <source>
        <dbReference type="Proteomes" id="UP000523105"/>
    </source>
</evidence>
<dbReference type="AlphaFoldDB" id="A0A7K4MR36"/>
<dbReference type="Proteomes" id="UP000523105">
    <property type="component" value="Unassembled WGS sequence"/>
</dbReference>
<protein>
    <submittedName>
        <fullName evidence="1">Uncharacterized protein</fullName>
    </submittedName>
</protein>